<reference evidence="8" key="1">
    <citation type="submission" date="2015-09" db="EMBL/GenBank/DDBJ databases">
        <title>Draft Genome Sequences of Two Novel Amoeba-resistant Intranuclear Bacteria, Candidatus Berkiella cookevillensis and Candidatus Berkiella aquae.</title>
        <authorList>
            <person name="Mehari Y.T."/>
            <person name="Arivett B.A."/>
            <person name="Farone A.L."/>
            <person name="Gunderson J.H."/>
            <person name="Farone M.B."/>
        </authorList>
    </citation>
    <scope>NUCLEOTIDE SEQUENCE [LARGE SCALE GENOMIC DNA]</scope>
    <source>
        <strain evidence="8">HT99</strain>
    </source>
</reference>
<dbReference type="OrthoDB" id="9813458at2"/>
<dbReference type="AlphaFoldDB" id="A0A0Q9YUK8"/>
<dbReference type="GO" id="GO:0015562">
    <property type="term" value="F:efflux transmembrane transporter activity"/>
    <property type="evidence" value="ECO:0007669"/>
    <property type="project" value="InterPro"/>
</dbReference>
<dbReference type="PANTHER" id="PTHR30026">
    <property type="entry name" value="OUTER MEMBRANE PROTEIN TOLC"/>
    <property type="match status" value="1"/>
</dbReference>
<dbReference type="GO" id="GO:0009279">
    <property type="term" value="C:cell outer membrane"/>
    <property type="evidence" value="ECO:0007669"/>
    <property type="project" value="UniProtKB-SubCell"/>
</dbReference>
<evidence type="ECO:0000256" key="1">
    <source>
        <dbReference type="ARBA" id="ARBA00004442"/>
    </source>
</evidence>
<gene>
    <name evidence="8" type="primary">tolC</name>
    <name evidence="8" type="ORF">HT99x_02273</name>
</gene>
<organism evidence="8">
    <name type="scientific">Candidatus Berkiella aquae</name>
    <dbReference type="NCBI Taxonomy" id="295108"/>
    <lineage>
        <taxon>Bacteria</taxon>
        <taxon>Pseudomonadati</taxon>
        <taxon>Pseudomonadota</taxon>
        <taxon>Gammaproteobacteria</taxon>
        <taxon>Candidatus Berkiellales</taxon>
        <taxon>Candidatus Berkiellaceae</taxon>
        <taxon>Candidatus Berkiella</taxon>
    </lineage>
</organism>
<evidence type="ECO:0000313" key="8">
    <source>
        <dbReference type="EMBL" id="KRG20542.1"/>
    </source>
</evidence>
<evidence type="ECO:0000256" key="5">
    <source>
        <dbReference type="ARBA" id="ARBA00022692"/>
    </source>
</evidence>
<sequence length="442" mass="48831">MRFRHLIFVIASFGAVHIAKAEEDLWQVYQLATESDPTLKAAYANLQANQQSLPQAIAQMIPNLSASYNTTGINSNASFQGDYNPQNYSLNLTQPLYHPEHWAQLDQARHVVKGAYATYYSATQALMIRVSQQYFAILGAIDDLHFTQAQRKAFARQLEQTKQRFEVGLIAITDVEEARARHDKAVAEEIAAQNAVADQYEKLREITGTPIKEITLFQTTKPLPLLAPNPAAQETWVETAEHSNPDIIAAMETTLQAKAVIGTQVAGHYPKFDLTGQLQRSKGAPPFPFDQLVYNRVLALNVSVPLFSGGGVYSRTQEATARYCEAKERLEIQKRSTDSATRQAYRGVLTTISEVQALAQTVVSSKSALQATLAAYEVGTRTMVDVLDAESNLLNAERTHAKARYNYLFQGLKLKQAAGILTAEDIAAVNALIRGLERSSAR</sequence>
<dbReference type="EMBL" id="LKAJ01000010">
    <property type="protein sequence ID" value="KRG20542.1"/>
    <property type="molecule type" value="Genomic_DNA"/>
</dbReference>
<evidence type="ECO:0000256" key="6">
    <source>
        <dbReference type="ARBA" id="ARBA00023136"/>
    </source>
</evidence>
<dbReference type="SUPFAM" id="SSF56954">
    <property type="entry name" value="Outer membrane efflux proteins (OEP)"/>
    <property type="match status" value="1"/>
</dbReference>
<keyword evidence="5" id="KW-0812">Transmembrane</keyword>
<dbReference type="PATRIC" id="fig|1590043.3.peg.2322"/>
<keyword evidence="7" id="KW-0998">Cell outer membrane</keyword>
<dbReference type="InterPro" id="IPR010130">
    <property type="entry name" value="T1SS_OMP_TolC"/>
</dbReference>
<protein>
    <submittedName>
        <fullName evidence="8">Outer membrane protein TolC</fullName>
    </submittedName>
</protein>
<proteinExistence type="inferred from homology"/>
<dbReference type="Pfam" id="PF02321">
    <property type="entry name" value="OEP"/>
    <property type="match status" value="2"/>
</dbReference>
<dbReference type="Gene3D" id="1.20.1600.10">
    <property type="entry name" value="Outer membrane efflux proteins (OEP)"/>
    <property type="match status" value="1"/>
</dbReference>
<comment type="caution">
    <text evidence="8">The sequence shown here is derived from an EMBL/GenBank/DDBJ whole genome shotgun (WGS) entry which is preliminary data.</text>
</comment>
<dbReference type="GO" id="GO:0015288">
    <property type="term" value="F:porin activity"/>
    <property type="evidence" value="ECO:0007669"/>
    <property type="project" value="TreeGrafter"/>
</dbReference>
<comment type="similarity">
    <text evidence="2">Belongs to the outer membrane factor (OMF) (TC 1.B.17) family.</text>
</comment>
<dbReference type="InterPro" id="IPR051906">
    <property type="entry name" value="TolC-like"/>
</dbReference>
<accession>A0A0Q9YUK8</accession>
<keyword evidence="6" id="KW-0472">Membrane</keyword>
<dbReference type="GO" id="GO:1990281">
    <property type="term" value="C:efflux pump complex"/>
    <property type="evidence" value="ECO:0007669"/>
    <property type="project" value="TreeGrafter"/>
</dbReference>
<evidence type="ECO:0000256" key="2">
    <source>
        <dbReference type="ARBA" id="ARBA00007613"/>
    </source>
</evidence>
<dbReference type="InterPro" id="IPR003423">
    <property type="entry name" value="OMP_efflux"/>
</dbReference>
<evidence type="ECO:0000256" key="4">
    <source>
        <dbReference type="ARBA" id="ARBA00022452"/>
    </source>
</evidence>
<dbReference type="NCBIfam" id="TIGR01844">
    <property type="entry name" value="type_I_sec_TolC"/>
    <property type="match status" value="1"/>
</dbReference>
<dbReference type="PANTHER" id="PTHR30026:SF20">
    <property type="entry name" value="OUTER MEMBRANE PROTEIN TOLC"/>
    <property type="match status" value="1"/>
</dbReference>
<evidence type="ECO:0000256" key="7">
    <source>
        <dbReference type="ARBA" id="ARBA00023237"/>
    </source>
</evidence>
<dbReference type="STRING" id="295108.HT99x_02273"/>
<keyword evidence="4" id="KW-1134">Transmembrane beta strand</keyword>
<name>A0A0Q9YUK8_9GAMM</name>
<comment type="subcellular location">
    <subcellularLocation>
        <location evidence="1">Cell outer membrane</location>
    </subcellularLocation>
</comment>
<keyword evidence="3" id="KW-0813">Transport</keyword>
<evidence type="ECO:0000256" key="3">
    <source>
        <dbReference type="ARBA" id="ARBA00022448"/>
    </source>
</evidence>